<name>A0AAV4VG99_CAEEX</name>
<evidence type="ECO:0000313" key="1">
    <source>
        <dbReference type="EMBL" id="GIY69128.1"/>
    </source>
</evidence>
<dbReference type="AlphaFoldDB" id="A0AAV4VG99"/>
<reference evidence="1 2" key="1">
    <citation type="submission" date="2021-06" db="EMBL/GenBank/DDBJ databases">
        <title>Caerostris extrusa draft genome.</title>
        <authorList>
            <person name="Kono N."/>
            <person name="Arakawa K."/>
        </authorList>
    </citation>
    <scope>NUCLEOTIDE SEQUENCE [LARGE SCALE GENOMIC DNA]</scope>
</reference>
<protein>
    <submittedName>
        <fullName evidence="1">Uncharacterized protein</fullName>
    </submittedName>
</protein>
<proteinExistence type="predicted"/>
<gene>
    <name evidence="1" type="ORF">CEXT_130741</name>
</gene>
<evidence type="ECO:0000313" key="2">
    <source>
        <dbReference type="Proteomes" id="UP001054945"/>
    </source>
</evidence>
<comment type="caution">
    <text evidence="1">The sequence shown here is derived from an EMBL/GenBank/DDBJ whole genome shotgun (WGS) entry which is preliminary data.</text>
</comment>
<dbReference type="EMBL" id="BPLR01014493">
    <property type="protein sequence ID" value="GIY69128.1"/>
    <property type="molecule type" value="Genomic_DNA"/>
</dbReference>
<organism evidence="1 2">
    <name type="scientific">Caerostris extrusa</name>
    <name type="common">Bark spider</name>
    <name type="synonym">Caerostris bankana</name>
    <dbReference type="NCBI Taxonomy" id="172846"/>
    <lineage>
        <taxon>Eukaryota</taxon>
        <taxon>Metazoa</taxon>
        <taxon>Ecdysozoa</taxon>
        <taxon>Arthropoda</taxon>
        <taxon>Chelicerata</taxon>
        <taxon>Arachnida</taxon>
        <taxon>Araneae</taxon>
        <taxon>Araneomorphae</taxon>
        <taxon>Entelegynae</taxon>
        <taxon>Araneoidea</taxon>
        <taxon>Araneidae</taxon>
        <taxon>Caerostris</taxon>
    </lineage>
</organism>
<accession>A0AAV4VG99</accession>
<dbReference type="Proteomes" id="UP001054945">
    <property type="component" value="Unassembled WGS sequence"/>
</dbReference>
<sequence length="136" mass="15319">MYAATGQRYQHNSSLLAAATVRLAFSSTGRERLQIMLTLILYTKLAIRVLVAAEGGAAFEVGYEYIDDLDMMSPIPYQVKLVLVRYVKVYLEFKNCGPKSQPWQSKYNNNDSTSLDSQILTLLQTLFVKTPSGSRR</sequence>
<keyword evidence="2" id="KW-1185">Reference proteome</keyword>